<dbReference type="Gene3D" id="3.40.50.1000">
    <property type="entry name" value="HAD superfamily/HAD-like"/>
    <property type="match status" value="1"/>
</dbReference>
<reference evidence="1 2" key="1">
    <citation type="submission" date="2024-03" db="EMBL/GenBank/DDBJ databases">
        <title>Novel species of the genus Variovorax.</title>
        <authorList>
            <person name="Liu Q."/>
            <person name="Xin Y.-H."/>
        </authorList>
    </citation>
    <scope>NUCLEOTIDE SEQUENCE [LARGE SCALE GENOMIC DNA]</scope>
    <source>
        <strain evidence="1 2">KACC 18901</strain>
    </source>
</reference>
<keyword evidence="2" id="KW-1185">Reference proteome</keyword>
<dbReference type="RefSeq" id="WP_340333700.1">
    <property type="nucleotide sequence ID" value="NZ_JBBKZS010000001.1"/>
</dbReference>
<protein>
    <submittedName>
        <fullName evidence="1">HAD-IA family hydrolase</fullName>
    </submittedName>
</protein>
<dbReference type="NCBIfam" id="TIGR01509">
    <property type="entry name" value="HAD-SF-IA-v3"/>
    <property type="match status" value="1"/>
</dbReference>
<gene>
    <name evidence="1" type="ORF">WKW79_03520</name>
</gene>
<dbReference type="Pfam" id="PF00702">
    <property type="entry name" value="Hydrolase"/>
    <property type="match status" value="1"/>
</dbReference>
<dbReference type="InterPro" id="IPR023214">
    <property type="entry name" value="HAD_sf"/>
</dbReference>
<dbReference type="GO" id="GO:0016787">
    <property type="term" value="F:hydrolase activity"/>
    <property type="evidence" value="ECO:0007669"/>
    <property type="project" value="UniProtKB-KW"/>
</dbReference>
<dbReference type="EMBL" id="JBBKZS010000001">
    <property type="protein sequence ID" value="MEJ8853619.1"/>
    <property type="molecule type" value="Genomic_DNA"/>
</dbReference>
<organism evidence="1 2">
    <name type="scientific">Variovorax robiniae</name>
    <dbReference type="NCBI Taxonomy" id="1836199"/>
    <lineage>
        <taxon>Bacteria</taxon>
        <taxon>Pseudomonadati</taxon>
        <taxon>Pseudomonadota</taxon>
        <taxon>Betaproteobacteria</taxon>
        <taxon>Burkholderiales</taxon>
        <taxon>Comamonadaceae</taxon>
        <taxon>Variovorax</taxon>
    </lineage>
</organism>
<dbReference type="Proteomes" id="UP001367030">
    <property type="component" value="Unassembled WGS sequence"/>
</dbReference>
<keyword evidence="1" id="KW-0378">Hydrolase</keyword>
<dbReference type="SUPFAM" id="SSF56784">
    <property type="entry name" value="HAD-like"/>
    <property type="match status" value="1"/>
</dbReference>
<evidence type="ECO:0000313" key="2">
    <source>
        <dbReference type="Proteomes" id="UP001367030"/>
    </source>
</evidence>
<comment type="caution">
    <text evidence="1">The sequence shown here is derived from an EMBL/GenBank/DDBJ whole genome shotgun (WGS) entry which is preliminary data.</text>
</comment>
<dbReference type="InterPro" id="IPR006439">
    <property type="entry name" value="HAD-SF_hydro_IA"/>
</dbReference>
<dbReference type="InterPro" id="IPR023198">
    <property type="entry name" value="PGP-like_dom2"/>
</dbReference>
<dbReference type="PANTHER" id="PTHR42896">
    <property type="entry name" value="XYLULOSE-1,5-BISPHOSPHATE (XUBP) PHOSPHATASE"/>
    <property type="match status" value="1"/>
</dbReference>
<dbReference type="Gene3D" id="1.10.150.240">
    <property type="entry name" value="Putative phosphatase, domain 2"/>
    <property type="match status" value="1"/>
</dbReference>
<dbReference type="PANTHER" id="PTHR42896:SF2">
    <property type="entry name" value="CBBY-LIKE PROTEIN"/>
    <property type="match status" value="1"/>
</dbReference>
<sequence length="246" mass="27312">MTSPRLRALIFDVDGTLADTEQAHRAAFNEAFAEAGLDWHWDEPLYMRLLEVSGGKERITHYWREVRGDIKAIDAGALADTVQRIHDHKTAAYERRVHEGSVQLRPGVLKLIESAHRDGLRLAIATTTSPVNIATLLRAAMGPAWSTYFDVIEDATTAPHKKPHPQVYVQTLQRLQLPPAECLAFEDSANGLKAARAARLLTLVTPNPFTAHHDFSGALRILPSLQGTIVADLRHWHAAAHAQEQH</sequence>
<name>A0ABU8X1V9_9BURK</name>
<dbReference type="InterPro" id="IPR036412">
    <property type="entry name" value="HAD-like_sf"/>
</dbReference>
<accession>A0ABU8X1V9</accession>
<dbReference type="SFLD" id="SFLDS00003">
    <property type="entry name" value="Haloacid_Dehalogenase"/>
    <property type="match status" value="1"/>
</dbReference>
<evidence type="ECO:0000313" key="1">
    <source>
        <dbReference type="EMBL" id="MEJ8853619.1"/>
    </source>
</evidence>
<proteinExistence type="predicted"/>
<dbReference type="PRINTS" id="PR00413">
    <property type="entry name" value="HADHALOGNASE"/>
</dbReference>
<dbReference type="InterPro" id="IPR044999">
    <property type="entry name" value="CbbY-like"/>
</dbReference>
<dbReference type="SFLD" id="SFLDG01129">
    <property type="entry name" value="C1.5:_HAD__Beta-PGM__Phosphata"/>
    <property type="match status" value="1"/>
</dbReference>